<name>A0A1B6E8Y0_9HEMI</name>
<dbReference type="InterPro" id="IPR016163">
    <property type="entry name" value="Ald_DH_C"/>
</dbReference>
<proteinExistence type="inferred from homology"/>
<reference evidence="3" key="1">
    <citation type="submission" date="2015-12" db="EMBL/GenBank/DDBJ databases">
        <title>De novo transcriptome assembly of four potential Pierce s Disease insect vectors from Arizona vineyards.</title>
        <authorList>
            <person name="Tassone E.E."/>
        </authorList>
    </citation>
    <scope>NUCLEOTIDE SEQUENCE</scope>
</reference>
<dbReference type="GO" id="GO:0016620">
    <property type="term" value="F:oxidoreductase activity, acting on the aldehyde or oxo group of donors, NAD or NADP as acceptor"/>
    <property type="evidence" value="ECO:0007669"/>
    <property type="project" value="InterPro"/>
</dbReference>
<evidence type="ECO:0000256" key="1">
    <source>
        <dbReference type="ARBA" id="ARBA00009986"/>
    </source>
</evidence>
<dbReference type="Gene3D" id="3.40.309.10">
    <property type="entry name" value="Aldehyde Dehydrogenase, Chain A, domain 2"/>
    <property type="match status" value="1"/>
</dbReference>
<feature type="domain" description="Aldehyde dehydrogenase" evidence="2">
    <location>
        <begin position="2"/>
        <end position="143"/>
    </location>
</feature>
<sequence>MLKKVLGMIEAGKKEGAKLETGGKRVGNRGFFIEPTVFSGVTDDMTIAKEEIFGPVQQVIKFSTLEEVIERANNTNYGLAAGIITNDINKALTFAQAAQAGSVWINCYNAMSVQAPFGGYKESGFGKDMGEEALNDYYNIKTVSIQVPNKN</sequence>
<protein>
    <recommendedName>
        <fullName evidence="2">Aldehyde dehydrogenase domain-containing protein</fullName>
    </recommendedName>
</protein>
<dbReference type="InterPro" id="IPR016161">
    <property type="entry name" value="Ald_DH/histidinol_DH"/>
</dbReference>
<dbReference type="InterPro" id="IPR015590">
    <property type="entry name" value="Aldehyde_DH_dom"/>
</dbReference>
<dbReference type="SUPFAM" id="SSF53720">
    <property type="entry name" value="ALDH-like"/>
    <property type="match status" value="1"/>
</dbReference>
<dbReference type="PANTHER" id="PTHR11699">
    <property type="entry name" value="ALDEHYDE DEHYDROGENASE-RELATED"/>
    <property type="match status" value="1"/>
</dbReference>
<comment type="similarity">
    <text evidence="1">Belongs to the aldehyde dehydrogenase family.</text>
</comment>
<evidence type="ECO:0000259" key="2">
    <source>
        <dbReference type="Pfam" id="PF00171"/>
    </source>
</evidence>
<dbReference type="Pfam" id="PF00171">
    <property type="entry name" value="Aldedh"/>
    <property type="match status" value="1"/>
</dbReference>
<dbReference type="FunFam" id="3.40.605.10:FF:000026">
    <property type="entry name" value="Aldehyde dehydrogenase, putative"/>
    <property type="match status" value="1"/>
</dbReference>
<accession>A0A1B6E8Y0</accession>
<organism evidence="3">
    <name type="scientific">Clastoptera arizonana</name>
    <name type="common">Arizona spittle bug</name>
    <dbReference type="NCBI Taxonomy" id="38151"/>
    <lineage>
        <taxon>Eukaryota</taxon>
        <taxon>Metazoa</taxon>
        <taxon>Ecdysozoa</taxon>
        <taxon>Arthropoda</taxon>
        <taxon>Hexapoda</taxon>
        <taxon>Insecta</taxon>
        <taxon>Pterygota</taxon>
        <taxon>Neoptera</taxon>
        <taxon>Paraneoptera</taxon>
        <taxon>Hemiptera</taxon>
        <taxon>Auchenorrhyncha</taxon>
        <taxon>Cercopoidea</taxon>
        <taxon>Clastopteridae</taxon>
        <taxon>Clastoptera</taxon>
    </lineage>
</organism>
<gene>
    <name evidence="3" type="ORF">g.42201</name>
</gene>
<dbReference type="AlphaFoldDB" id="A0A1B6E8Y0"/>
<dbReference type="InterPro" id="IPR016162">
    <property type="entry name" value="Ald_DH_N"/>
</dbReference>
<dbReference type="FunFam" id="3.40.309.10:FF:000001">
    <property type="entry name" value="Mitochondrial aldehyde dehydrogenase 2"/>
    <property type="match status" value="1"/>
</dbReference>
<evidence type="ECO:0000313" key="3">
    <source>
        <dbReference type="EMBL" id="JAS34367.1"/>
    </source>
</evidence>
<dbReference type="Gene3D" id="3.40.605.10">
    <property type="entry name" value="Aldehyde Dehydrogenase, Chain A, domain 1"/>
    <property type="match status" value="1"/>
</dbReference>
<dbReference type="EMBL" id="GEDC01002931">
    <property type="protein sequence ID" value="JAS34367.1"/>
    <property type="molecule type" value="Transcribed_RNA"/>
</dbReference>